<proteinExistence type="predicted"/>
<accession>A0A0L6UEJ2</accession>
<evidence type="ECO:0000313" key="1">
    <source>
        <dbReference type="EMBL" id="KNZ46978.1"/>
    </source>
</evidence>
<name>A0A0L6UEJ2_9BASI</name>
<dbReference type="AlphaFoldDB" id="A0A0L6UEJ2"/>
<comment type="caution">
    <text evidence="1">The sequence shown here is derived from an EMBL/GenBank/DDBJ whole genome shotgun (WGS) entry which is preliminary data.</text>
</comment>
<gene>
    <name evidence="1" type="ORF">VP01_677g1</name>
</gene>
<sequence>MGSCNQPQTSNSIFLAYNGTSKVCIALLRLAIFDPHLVNPQTIWEIIDHKLEDLHNHSCAFQYVIKTHLMVIHMSAPLTLTKSASHLTSK</sequence>
<dbReference type="OrthoDB" id="2518925at2759"/>
<dbReference type="Proteomes" id="UP000037035">
    <property type="component" value="Unassembled WGS sequence"/>
</dbReference>
<organism evidence="1 2">
    <name type="scientific">Puccinia sorghi</name>
    <dbReference type="NCBI Taxonomy" id="27349"/>
    <lineage>
        <taxon>Eukaryota</taxon>
        <taxon>Fungi</taxon>
        <taxon>Dikarya</taxon>
        <taxon>Basidiomycota</taxon>
        <taxon>Pucciniomycotina</taxon>
        <taxon>Pucciniomycetes</taxon>
        <taxon>Pucciniales</taxon>
        <taxon>Pucciniaceae</taxon>
        <taxon>Puccinia</taxon>
    </lineage>
</organism>
<reference evidence="1 2" key="1">
    <citation type="submission" date="2015-08" db="EMBL/GenBank/DDBJ databases">
        <title>Next Generation Sequencing and Analysis of the Genome of Puccinia sorghi L Schw, the Causal Agent of Maize Common Rust.</title>
        <authorList>
            <person name="Rochi L."/>
            <person name="Burguener G."/>
            <person name="Darino M."/>
            <person name="Turjanski A."/>
            <person name="Kreff E."/>
            <person name="Dieguez M.J."/>
            <person name="Sacco F."/>
        </authorList>
    </citation>
    <scope>NUCLEOTIDE SEQUENCE [LARGE SCALE GENOMIC DNA]</scope>
    <source>
        <strain evidence="1 2">RO10H11247</strain>
    </source>
</reference>
<dbReference type="VEuPathDB" id="FungiDB:VP01_677g1"/>
<keyword evidence="2" id="KW-1185">Reference proteome</keyword>
<dbReference type="EMBL" id="LAVV01012139">
    <property type="protein sequence ID" value="KNZ46978.1"/>
    <property type="molecule type" value="Genomic_DNA"/>
</dbReference>
<evidence type="ECO:0000313" key="2">
    <source>
        <dbReference type="Proteomes" id="UP000037035"/>
    </source>
</evidence>
<protein>
    <submittedName>
        <fullName evidence="1">Uncharacterized protein</fullName>
    </submittedName>
</protein>